<dbReference type="Proteomes" id="UP000053841">
    <property type="component" value="Unassembled WGS sequence"/>
</dbReference>
<evidence type="ECO:0000313" key="1">
    <source>
        <dbReference type="EMBL" id="EUC34498.1"/>
    </source>
</evidence>
<accession>W6Y994</accession>
<keyword evidence="2" id="KW-1185">Reference proteome</keyword>
<gene>
    <name evidence="1" type="ORF">COCCADRAFT_25378</name>
</gene>
<dbReference type="GeneID" id="19145788"/>
<evidence type="ECO:0000313" key="2">
    <source>
        <dbReference type="Proteomes" id="UP000053841"/>
    </source>
</evidence>
<protein>
    <submittedName>
        <fullName evidence="1">Uncharacterized protein</fullName>
    </submittedName>
</protein>
<proteinExistence type="predicted"/>
<dbReference type="EMBL" id="KI964590">
    <property type="protein sequence ID" value="EUC34498.1"/>
    <property type="molecule type" value="Genomic_DNA"/>
</dbReference>
<reference evidence="1 2" key="1">
    <citation type="journal article" date="2013" name="PLoS Genet.">
        <title>Comparative genome structure, secondary metabolite, and effector coding capacity across Cochliobolus pathogens.</title>
        <authorList>
            <person name="Condon B.J."/>
            <person name="Leng Y."/>
            <person name="Wu D."/>
            <person name="Bushley K.E."/>
            <person name="Ohm R.A."/>
            <person name="Otillar R."/>
            <person name="Martin J."/>
            <person name="Schackwitz W."/>
            <person name="Grimwood J."/>
            <person name="MohdZainudin N."/>
            <person name="Xue C."/>
            <person name="Wang R."/>
            <person name="Manning V.A."/>
            <person name="Dhillon B."/>
            <person name="Tu Z.J."/>
            <person name="Steffenson B.J."/>
            <person name="Salamov A."/>
            <person name="Sun H."/>
            <person name="Lowry S."/>
            <person name="LaButti K."/>
            <person name="Han J."/>
            <person name="Copeland A."/>
            <person name="Lindquist E."/>
            <person name="Barry K."/>
            <person name="Schmutz J."/>
            <person name="Baker S.E."/>
            <person name="Ciuffetti L.M."/>
            <person name="Grigoriev I.V."/>
            <person name="Zhong S."/>
            <person name="Turgeon B.G."/>
        </authorList>
    </citation>
    <scope>NUCLEOTIDE SEQUENCE [LARGE SCALE GENOMIC DNA]</scope>
    <source>
        <strain evidence="1 2">26-R-13</strain>
    </source>
</reference>
<dbReference type="HOGENOM" id="CLU_1554988_0_0_1"/>
<dbReference type="AlphaFoldDB" id="W6Y994"/>
<organism evidence="1 2">
    <name type="scientific">Cochliobolus carbonum (strain 26-R-13)</name>
    <name type="common">Maize leaf spot fungus</name>
    <name type="synonym">Bipolaris zeicola</name>
    <dbReference type="NCBI Taxonomy" id="930089"/>
    <lineage>
        <taxon>Eukaryota</taxon>
        <taxon>Fungi</taxon>
        <taxon>Dikarya</taxon>
        <taxon>Ascomycota</taxon>
        <taxon>Pezizomycotina</taxon>
        <taxon>Dothideomycetes</taxon>
        <taxon>Pleosporomycetidae</taxon>
        <taxon>Pleosporales</taxon>
        <taxon>Pleosporineae</taxon>
        <taxon>Pleosporaceae</taxon>
        <taxon>Bipolaris</taxon>
    </lineage>
</organism>
<name>W6Y994_COCC2</name>
<sequence length="172" mass="18909">MARSQVCLRPWLSELSRCLHRVTEVGVVAGGKPTQALFSGEGGMWTTATSILPLSSKPYVLSCQMRALFGCRRNGGSQKVLKEQARPSESGFEGISRVTTSGPHSHVVLDFEGFMARGGRPYDGHQAKCRLVSDVRRIRGCIWYTTATARDGVSLVSMRSQQTWGWGGDMWV</sequence>
<dbReference type="RefSeq" id="XP_007711177.1">
    <property type="nucleotide sequence ID" value="XM_007712987.1"/>
</dbReference>
<dbReference type="KEGG" id="bze:COCCADRAFT_25378"/>